<gene>
    <name evidence="2" type="ORF">C1SCF055_LOCUS9998</name>
</gene>
<evidence type="ECO:0000313" key="4">
    <source>
        <dbReference type="Proteomes" id="UP001152797"/>
    </source>
</evidence>
<dbReference type="AlphaFoldDB" id="A0A9P1BZF7"/>
<sequence length="154" mass="16784">HSRHVLVASTEAAPKMLPIYVMTLPMPIYETAAVLVAAFMALAARTLCTGAKDRPVAVSRMIGADDHHTRRQRGARSLQVLDDRSWEVAMSLAERASLHAAIAQEMKALRSKPASTAIGIHQHLQQEFPRNGQDELLRGTVSDADVQAYAAGFE</sequence>
<proteinExistence type="predicted"/>
<keyword evidence="4" id="KW-1185">Reference proteome</keyword>
<organism evidence="2">
    <name type="scientific">Cladocopium goreaui</name>
    <dbReference type="NCBI Taxonomy" id="2562237"/>
    <lineage>
        <taxon>Eukaryota</taxon>
        <taxon>Sar</taxon>
        <taxon>Alveolata</taxon>
        <taxon>Dinophyceae</taxon>
        <taxon>Suessiales</taxon>
        <taxon>Symbiodiniaceae</taxon>
        <taxon>Cladocopium</taxon>
    </lineage>
</organism>
<feature type="non-terminal residue" evidence="2">
    <location>
        <position position="154"/>
    </location>
</feature>
<comment type="caution">
    <text evidence="2">The sequence shown here is derived from an EMBL/GenBank/DDBJ whole genome shotgun (WGS) entry which is preliminary data.</text>
</comment>
<reference evidence="2" key="1">
    <citation type="submission" date="2022-10" db="EMBL/GenBank/DDBJ databases">
        <authorList>
            <person name="Chen Y."/>
            <person name="Dougan E. K."/>
            <person name="Chan C."/>
            <person name="Rhodes N."/>
            <person name="Thang M."/>
        </authorList>
    </citation>
    <scope>NUCLEOTIDE SEQUENCE</scope>
</reference>
<keyword evidence="1" id="KW-0472">Membrane</keyword>
<evidence type="ECO:0000313" key="3">
    <source>
        <dbReference type="EMBL" id="CAL1135664.1"/>
    </source>
</evidence>
<reference evidence="3" key="2">
    <citation type="submission" date="2024-04" db="EMBL/GenBank/DDBJ databases">
        <authorList>
            <person name="Chen Y."/>
            <person name="Shah S."/>
            <person name="Dougan E. K."/>
            <person name="Thang M."/>
            <person name="Chan C."/>
        </authorList>
    </citation>
    <scope>NUCLEOTIDE SEQUENCE [LARGE SCALE GENOMIC DNA]</scope>
</reference>
<dbReference type="EMBL" id="CAMXCT020000700">
    <property type="protein sequence ID" value="CAL1135664.1"/>
    <property type="molecule type" value="Genomic_DNA"/>
</dbReference>
<keyword evidence="1" id="KW-1133">Transmembrane helix</keyword>
<evidence type="ECO:0000256" key="1">
    <source>
        <dbReference type="SAM" id="Phobius"/>
    </source>
</evidence>
<dbReference type="Proteomes" id="UP001152797">
    <property type="component" value="Unassembled WGS sequence"/>
</dbReference>
<keyword evidence="1" id="KW-0812">Transmembrane</keyword>
<accession>A0A9P1BZF7</accession>
<dbReference type="EMBL" id="CAMXCT010000700">
    <property type="protein sequence ID" value="CAI3982289.1"/>
    <property type="molecule type" value="Genomic_DNA"/>
</dbReference>
<protein>
    <submittedName>
        <fullName evidence="2">Uncharacterized protein</fullName>
    </submittedName>
</protein>
<name>A0A9P1BZF7_9DINO</name>
<feature type="transmembrane region" description="Helical" evidence="1">
    <location>
        <begin position="26"/>
        <end position="44"/>
    </location>
</feature>
<evidence type="ECO:0000313" key="2">
    <source>
        <dbReference type="EMBL" id="CAI3982289.1"/>
    </source>
</evidence>
<dbReference type="EMBL" id="CAMXCT030000700">
    <property type="protein sequence ID" value="CAL4769601.1"/>
    <property type="molecule type" value="Genomic_DNA"/>
</dbReference>